<dbReference type="Proteomes" id="UP000266673">
    <property type="component" value="Unassembled WGS sequence"/>
</dbReference>
<gene>
    <name evidence="2" type="ORF">C2G38_2072558</name>
</gene>
<comment type="caution">
    <text evidence="2">The sequence shown here is derived from an EMBL/GenBank/DDBJ whole genome shotgun (WGS) entry which is preliminary data.</text>
</comment>
<proteinExistence type="predicted"/>
<dbReference type="EMBL" id="QKWP01000257">
    <property type="protein sequence ID" value="RIB23526.1"/>
    <property type="molecule type" value="Genomic_DNA"/>
</dbReference>
<feature type="transmembrane region" description="Helical" evidence="1">
    <location>
        <begin position="49"/>
        <end position="69"/>
    </location>
</feature>
<sequence length="80" mass="9314">MRLMDLSLMVGSLLLPRFLYPFIFIFFFVFCLCLLLSCLLFCCCLLSCFFALCFFCLACLLAFLVLLLFQHLTNASFFFS</sequence>
<evidence type="ECO:0000256" key="1">
    <source>
        <dbReference type="SAM" id="Phobius"/>
    </source>
</evidence>
<keyword evidence="1" id="KW-0812">Transmembrane</keyword>
<keyword evidence="1" id="KW-0472">Membrane</keyword>
<dbReference type="AlphaFoldDB" id="A0A397VWZ7"/>
<evidence type="ECO:0000313" key="3">
    <source>
        <dbReference type="Proteomes" id="UP000266673"/>
    </source>
</evidence>
<accession>A0A397VWZ7</accession>
<protein>
    <submittedName>
        <fullName evidence="2">Uncharacterized protein</fullName>
    </submittedName>
</protein>
<evidence type="ECO:0000313" key="2">
    <source>
        <dbReference type="EMBL" id="RIB23526.1"/>
    </source>
</evidence>
<feature type="transmembrane region" description="Helical" evidence="1">
    <location>
        <begin position="20"/>
        <end position="42"/>
    </location>
</feature>
<organism evidence="2 3">
    <name type="scientific">Gigaspora rosea</name>
    <dbReference type="NCBI Taxonomy" id="44941"/>
    <lineage>
        <taxon>Eukaryota</taxon>
        <taxon>Fungi</taxon>
        <taxon>Fungi incertae sedis</taxon>
        <taxon>Mucoromycota</taxon>
        <taxon>Glomeromycotina</taxon>
        <taxon>Glomeromycetes</taxon>
        <taxon>Diversisporales</taxon>
        <taxon>Gigasporaceae</taxon>
        <taxon>Gigaspora</taxon>
    </lineage>
</organism>
<keyword evidence="1" id="KW-1133">Transmembrane helix</keyword>
<reference evidence="2 3" key="1">
    <citation type="submission" date="2018-06" db="EMBL/GenBank/DDBJ databases">
        <title>Comparative genomics reveals the genomic features of Rhizophagus irregularis, R. cerebriforme, R. diaphanum and Gigaspora rosea, and their symbiotic lifestyle signature.</title>
        <authorList>
            <person name="Morin E."/>
            <person name="San Clemente H."/>
            <person name="Chen E.C.H."/>
            <person name="De La Providencia I."/>
            <person name="Hainaut M."/>
            <person name="Kuo A."/>
            <person name="Kohler A."/>
            <person name="Murat C."/>
            <person name="Tang N."/>
            <person name="Roy S."/>
            <person name="Loubradou J."/>
            <person name="Henrissat B."/>
            <person name="Grigoriev I.V."/>
            <person name="Corradi N."/>
            <person name="Roux C."/>
            <person name="Martin F.M."/>
        </authorList>
    </citation>
    <scope>NUCLEOTIDE SEQUENCE [LARGE SCALE GENOMIC DNA]</scope>
    <source>
        <strain evidence="2 3">DAOM 194757</strain>
    </source>
</reference>
<keyword evidence="3" id="KW-1185">Reference proteome</keyword>
<name>A0A397VWZ7_9GLOM</name>